<dbReference type="InterPro" id="IPR036390">
    <property type="entry name" value="WH_DNA-bd_sf"/>
</dbReference>
<organism evidence="5 6">
    <name type="scientific">Dethiosulfatarculus sandiegensis</name>
    <dbReference type="NCBI Taxonomy" id="1429043"/>
    <lineage>
        <taxon>Bacteria</taxon>
        <taxon>Pseudomonadati</taxon>
        <taxon>Thermodesulfobacteriota</taxon>
        <taxon>Desulfarculia</taxon>
        <taxon>Desulfarculales</taxon>
        <taxon>Desulfarculaceae</taxon>
        <taxon>Dethiosulfatarculus</taxon>
    </lineage>
</organism>
<keyword evidence="3" id="KW-0804">Transcription</keyword>
<protein>
    <submittedName>
        <fullName evidence="5">MarR family transcriptional regulator</fullName>
    </submittedName>
</protein>
<dbReference type="SMART" id="SM00347">
    <property type="entry name" value="HTH_MARR"/>
    <property type="match status" value="1"/>
</dbReference>
<dbReference type="EMBL" id="AZAC01000034">
    <property type="protein sequence ID" value="KIX12185.1"/>
    <property type="molecule type" value="Genomic_DNA"/>
</dbReference>
<keyword evidence="1" id="KW-0805">Transcription regulation</keyword>
<gene>
    <name evidence="5" type="ORF">X474_20660</name>
</gene>
<evidence type="ECO:0000256" key="3">
    <source>
        <dbReference type="ARBA" id="ARBA00023163"/>
    </source>
</evidence>
<dbReference type="PANTHER" id="PTHR33164:SF64">
    <property type="entry name" value="TRANSCRIPTIONAL REGULATOR SLYA"/>
    <property type="match status" value="1"/>
</dbReference>
<accession>A0A0D2JRP5</accession>
<dbReference type="InterPro" id="IPR039422">
    <property type="entry name" value="MarR/SlyA-like"/>
</dbReference>
<dbReference type="Pfam" id="PF01047">
    <property type="entry name" value="MarR"/>
    <property type="match status" value="1"/>
</dbReference>
<dbReference type="PROSITE" id="PS50995">
    <property type="entry name" value="HTH_MARR_2"/>
    <property type="match status" value="1"/>
</dbReference>
<dbReference type="PRINTS" id="PR00598">
    <property type="entry name" value="HTHMARR"/>
</dbReference>
<evidence type="ECO:0000256" key="2">
    <source>
        <dbReference type="ARBA" id="ARBA00023125"/>
    </source>
</evidence>
<dbReference type="InterPro" id="IPR000835">
    <property type="entry name" value="HTH_MarR-typ"/>
</dbReference>
<feature type="domain" description="HTH marR-type" evidence="4">
    <location>
        <begin position="1"/>
        <end position="110"/>
    </location>
</feature>
<reference evidence="5 6" key="1">
    <citation type="submission" date="2013-11" db="EMBL/GenBank/DDBJ databases">
        <title>Metagenomic analysis of a methanogenic consortium involved in long chain n-alkane degradation.</title>
        <authorList>
            <person name="Davidova I.A."/>
            <person name="Callaghan A.V."/>
            <person name="Wawrik B."/>
            <person name="Pruitt S."/>
            <person name="Marks C."/>
            <person name="Duncan K.E."/>
            <person name="Suflita J.M."/>
        </authorList>
    </citation>
    <scope>NUCLEOTIDE SEQUENCE [LARGE SCALE GENOMIC DNA]</scope>
    <source>
        <strain evidence="5 6">SPR</strain>
    </source>
</reference>
<evidence type="ECO:0000313" key="5">
    <source>
        <dbReference type="EMBL" id="KIX12185.1"/>
    </source>
</evidence>
<evidence type="ECO:0000313" key="6">
    <source>
        <dbReference type="Proteomes" id="UP000032233"/>
    </source>
</evidence>
<dbReference type="GO" id="GO:0003700">
    <property type="term" value="F:DNA-binding transcription factor activity"/>
    <property type="evidence" value="ECO:0007669"/>
    <property type="project" value="InterPro"/>
</dbReference>
<keyword evidence="6" id="KW-1185">Reference proteome</keyword>
<evidence type="ECO:0000256" key="1">
    <source>
        <dbReference type="ARBA" id="ARBA00023015"/>
    </source>
</evidence>
<dbReference type="Proteomes" id="UP000032233">
    <property type="component" value="Unassembled WGS sequence"/>
</dbReference>
<dbReference type="InParanoid" id="A0A0D2JRP5"/>
<sequence>MTVEQWKILIVLWDQEKLTQQELANRTCKNKVSVVKLIDGLERREMVVRKLDPADRRLKRIVLTEKGRALQTELIALAKLNLKQAARNIDPTDMVVCKDVLRQVIRNMQELVDENPG</sequence>
<dbReference type="Gene3D" id="1.10.10.10">
    <property type="entry name" value="Winged helix-like DNA-binding domain superfamily/Winged helix DNA-binding domain"/>
    <property type="match status" value="1"/>
</dbReference>
<dbReference type="SUPFAM" id="SSF46785">
    <property type="entry name" value="Winged helix' DNA-binding domain"/>
    <property type="match status" value="1"/>
</dbReference>
<keyword evidence="2" id="KW-0238">DNA-binding</keyword>
<dbReference type="AlphaFoldDB" id="A0A0D2JRP5"/>
<dbReference type="PANTHER" id="PTHR33164">
    <property type="entry name" value="TRANSCRIPTIONAL REGULATOR, MARR FAMILY"/>
    <property type="match status" value="1"/>
</dbReference>
<dbReference type="InterPro" id="IPR036388">
    <property type="entry name" value="WH-like_DNA-bd_sf"/>
</dbReference>
<name>A0A0D2JRP5_9BACT</name>
<evidence type="ECO:0000259" key="4">
    <source>
        <dbReference type="PROSITE" id="PS50995"/>
    </source>
</evidence>
<comment type="caution">
    <text evidence="5">The sequence shown here is derived from an EMBL/GenBank/DDBJ whole genome shotgun (WGS) entry which is preliminary data.</text>
</comment>
<proteinExistence type="predicted"/>
<dbReference type="STRING" id="1429043.X474_20660"/>
<dbReference type="GO" id="GO:0006950">
    <property type="term" value="P:response to stress"/>
    <property type="evidence" value="ECO:0007669"/>
    <property type="project" value="TreeGrafter"/>
</dbReference>
<dbReference type="GO" id="GO:0003677">
    <property type="term" value="F:DNA binding"/>
    <property type="evidence" value="ECO:0007669"/>
    <property type="project" value="UniProtKB-KW"/>
</dbReference>